<dbReference type="Proteomes" id="UP000072741">
    <property type="component" value="Unassembled WGS sequence"/>
</dbReference>
<comment type="caution">
    <text evidence="1">The sequence shown here is derived from an EMBL/GenBank/DDBJ whole genome shotgun (WGS) entry which is preliminary data.</text>
</comment>
<protein>
    <recommendedName>
        <fullName evidence="3">Phage gp16-like protein</fullName>
    </recommendedName>
</protein>
<gene>
    <name evidence="1" type="ORF">NS331_10930</name>
</gene>
<dbReference type="Pfam" id="PF06252">
    <property type="entry name" value="GemA"/>
    <property type="match status" value="1"/>
</dbReference>
<accession>A0A147GW80</accession>
<evidence type="ECO:0008006" key="3">
    <source>
        <dbReference type="Google" id="ProtNLM"/>
    </source>
</evidence>
<dbReference type="RefSeq" id="WP_082702398.1">
    <property type="nucleotide sequence ID" value="NZ_LDSL01000064.1"/>
</dbReference>
<proteinExistence type="predicted"/>
<keyword evidence="2" id="KW-1185">Reference proteome</keyword>
<evidence type="ECO:0000313" key="2">
    <source>
        <dbReference type="Proteomes" id="UP000072741"/>
    </source>
</evidence>
<dbReference type="InterPro" id="IPR009363">
    <property type="entry name" value="Phage_Mu_Gp16"/>
</dbReference>
<reference evidence="1 2" key="1">
    <citation type="journal article" date="2016" name="Front. Microbiol.">
        <title>Genomic Resource of Rice Seed Associated Bacteria.</title>
        <authorList>
            <person name="Midha S."/>
            <person name="Bansal K."/>
            <person name="Sharma S."/>
            <person name="Kumar N."/>
            <person name="Patil P.P."/>
            <person name="Chaudhry V."/>
            <person name="Patil P.B."/>
        </authorList>
    </citation>
    <scope>NUCLEOTIDE SEQUENCE [LARGE SCALE GENOMIC DNA]</scope>
    <source>
        <strain evidence="1 2">NS331</strain>
    </source>
</reference>
<dbReference type="AlphaFoldDB" id="A0A147GW80"/>
<organism evidence="1 2">
    <name type="scientific">Pseudacidovorax intermedius</name>
    <dbReference type="NCBI Taxonomy" id="433924"/>
    <lineage>
        <taxon>Bacteria</taxon>
        <taxon>Pseudomonadati</taxon>
        <taxon>Pseudomonadota</taxon>
        <taxon>Betaproteobacteria</taxon>
        <taxon>Burkholderiales</taxon>
        <taxon>Comamonadaceae</taxon>
        <taxon>Pseudacidovorax</taxon>
    </lineage>
</organism>
<dbReference type="EMBL" id="LDSL01000064">
    <property type="protein sequence ID" value="KTT21871.1"/>
    <property type="molecule type" value="Genomic_DNA"/>
</dbReference>
<name>A0A147GW80_9BURK</name>
<sequence>MSKLARDNRNADLARIHMAKAQLGLDDATYRTVLMAQGSVSSARDLDHAGRQRVLRYLEAQGAAPAKKRPFGQPEKIVWLWKKLSETQRIRDGSPQALLAFIARVTGAGYSHARFLPVADATKVIEALKAMLNRPKADAQP</sequence>
<evidence type="ECO:0000313" key="1">
    <source>
        <dbReference type="EMBL" id="KTT21871.1"/>
    </source>
</evidence>
<dbReference type="OrthoDB" id="5460653at2"/>